<dbReference type="PANTHER" id="PTHR33699">
    <property type="entry name" value="EXPRESSED PROTEIN"/>
    <property type="match status" value="1"/>
</dbReference>
<evidence type="ECO:0000256" key="1">
    <source>
        <dbReference type="SAM" id="MobiDB-lite"/>
    </source>
</evidence>
<dbReference type="OrthoDB" id="679810at2759"/>
<dbReference type="PANTHER" id="PTHR33699:SF1">
    <property type="entry name" value="OS12G0418200 PROTEIN"/>
    <property type="match status" value="1"/>
</dbReference>
<feature type="compositionally biased region" description="Pro residues" evidence="1">
    <location>
        <begin position="54"/>
        <end position="63"/>
    </location>
</feature>
<reference evidence="2 3" key="1">
    <citation type="submission" date="2016-09" db="EMBL/GenBank/DDBJ databases">
        <title>The draft genome of Dichanthelium oligosanthes: A C3 panicoid grass species.</title>
        <authorList>
            <person name="Studer A.J."/>
            <person name="Schnable J.C."/>
            <person name="Brutnell T.P."/>
        </authorList>
    </citation>
    <scope>NUCLEOTIDE SEQUENCE [LARGE SCALE GENOMIC DNA]</scope>
    <source>
        <strain evidence="3">cv. Kellogg 1175</strain>
        <tissue evidence="2">Leaf</tissue>
    </source>
</reference>
<accession>A0A1E5VB87</accession>
<feature type="compositionally biased region" description="Basic residues" evidence="1">
    <location>
        <begin position="136"/>
        <end position="148"/>
    </location>
</feature>
<protein>
    <submittedName>
        <fullName evidence="2">Uncharacterized protein</fullName>
    </submittedName>
</protein>
<dbReference type="AlphaFoldDB" id="A0A1E5VB87"/>
<dbReference type="EMBL" id="LWDX02045535">
    <property type="protein sequence ID" value="OEL22361.1"/>
    <property type="molecule type" value="Genomic_DNA"/>
</dbReference>
<sequence length="164" mass="18387">MQRARRRRVPAFGEWNYYYYSGELATPTVAASANEWYAAAPELEASSDVWFKYSPPPRKPPPSSSRKAWRPEKSYGGGKRATPARASDAVAPSSVARMPSGKAAASTARARVVRPVDADLYQVPPPEFDLDDHEPRRRHKERRKKKASRSTWMGCFGFNCVPAE</sequence>
<evidence type="ECO:0000313" key="2">
    <source>
        <dbReference type="EMBL" id="OEL22361.1"/>
    </source>
</evidence>
<dbReference type="STRING" id="888268.A0A1E5VB87"/>
<name>A0A1E5VB87_9POAL</name>
<dbReference type="Proteomes" id="UP000095767">
    <property type="component" value="Unassembled WGS sequence"/>
</dbReference>
<organism evidence="2 3">
    <name type="scientific">Dichanthelium oligosanthes</name>
    <dbReference type="NCBI Taxonomy" id="888268"/>
    <lineage>
        <taxon>Eukaryota</taxon>
        <taxon>Viridiplantae</taxon>
        <taxon>Streptophyta</taxon>
        <taxon>Embryophyta</taxon>
        <taxon>Tracheophyta</taxon>
        <taxon>Spermatophyta</taxon>
        <taxon>Magnoliopsida</taxon>
        <taxon>Liliopsida</taxon>
        <taxon>Poales</taxon>
        <taxon>Poaceae</taxon>
        <taxon>PACMAD clade</taxon>
        <taxon>Panicoideae</taxon>
        <taxon>Panicodae</taxon>
        <taxon>Paniceae</taxon>
        <taxon>Dichantheliinae</taxon>
        <taxon>Dichanthelium</taxon>
    </lineage>
</organism>
<evidence type="ECO:0000313" key="3">
    <source>
        <dbReference type="Proteomes" id="UP000095767"/>
    </source>
</evidence>
<gene>
    <name evidence="2" type="ORF">BAE44_0016620</name>
</gene>
<keyword evidence="3" id="KW-1185">Reference proteome</keyword>
<feature type="compositionally biased region" description="Low complexity" evidence="1">
    <location>
        <begin position="103"/>
        <end position="115"/>
    </location>
</feature>
<feature type="region of interest" description="Disordered" evidence="1">
    <location>
        <begin position="50"/>
        <end position="150"/>
    </location>
</feature>
<proteinExistence type="predicted"/>
<comment type="caution">
    <text evidence="2">The sequence shown here is derived from an EMBL/GenBank/DDBJ whole genome shotgun (WGS) entry which is preliminary data.</text>
</comment>